<gene>
    <name evidence="3" type="ORF">NLI96_g12478</name>
</gene>
<comment type="caution">
    <text evidence="3">The sequence shown here is derived from an EMBL/GenBank/DDBJ whole genome shotgun (WGS) entry which is preliminary data.</text>
</comment>
<feature type="transmembrane region" description="Helical" evidence="2">
    <location>
        <begin position="56"/>
        <end position="75"/>
    </location>
</feature>
<keyword evidence="2" id="KW-0472">Membrane</keyword>
<dbReference type="AlphaFoldDB" id="A0AAD5UPU5"/>
<keyword evidence="4" id="KW-1185">Reference proteome</keyword>
<reference evidence="3" key="1">
    <citation type="submission" date="2022-07" db="EMBL/GenBank/DDBJ databases">
        <title>Genome Sequence of Physisporinus lineatus.</title>
        <authorList>
            <person name="Buettner E."/>
        </authorList>
    </citation>
    <scope>NUCLEOTIDE SEQUENCE</scope>
    <source>
        <strain evidence="3">VT162</strain>
    </source>
</reference>
<feature type="region of interest" description="Disordered" evidence="1">
    <location>
        <begin position="1"/>
        <end position="25"/>
    </location>
</feature>
<feature type="compositionally biased region" description="Basic and acidic residues" evidence="1">
    <location>
        <begin position="1"/>
        <end position="16"/>
    </location>
</feature>
<organism evidence="3 4">
    <name type="scientific">Meripilus lineatus</name>
    <dbReference type="NCBI Taxonomy" id="2056292"/>
    <lineage>
        <taxon>Eukaryota</taxon>
        <taxon>Fungi</taxon>
        <taxon>Dikarya</taxon>
        <taxon>Basidiomycota</taxon>
        <taxon>Agaricomycotina</taxon>
        <taxon>Agaricomycetes</taxon>
        <taxon>Polyporales</taxon>
        <taxon>Meripilaceae</taxon>
        <taxon>Meripilus</taxon>
    </lineage>
</organism>
<evidence type="ECO:0000313" key="4">
    <source>
        <dbReference type="Proteomes" id="UP001212997"/>
    </source>
</evidence>
<name>A0AAD5UPU5_9APHY</name>
<protein>
    <submittedName>
        <fullName evidence="3">Uncharacterized protein</fullName>
    </submittedName>
</protein>
<sequence length="81" mass="8783">MQSLREKENIDVKEEVTSSIDSSPTTDVIEKAEEVALEVISPDDDPDLPVFTARTLVLGVGLSAFGAVLSTIYTFKPQART</sequence>
<evidence type="ECO:0000256" key="2">
    <source>
        <dbReference type="SAM" id="Phobius"/>
    </source>
</evidence>
<dbReference type="Proteomes" id="UP001212997">
    <property type="component" value="Unassembled WGS sequence"/>
</dbReference>
<keyword evidence="2" id="KW-1133">Transmembrane helix</keyword>
<accession>A0AAD5UPU5</accession>
<keyword evidence="2" id="KW-0812">Transmembrane</keyword>
<dbReference type="EMBL" id="JANAWD010001072">
    <property type="protein sequence ID" value="KAJ3474400.1"/>
    <property type="molecule type" value="Genomic_DNA"/>
</dbReference>
<proteinExistence type="predicted"/>
<evidence type="ECO:0000313" key="3">
    <source>
        <dbReference type="EMBL" id="KAJ3474400.1"/>
    </source>
</evidence>
<evidence type="ECO:0000256" key="1">
    <source>
        <dbReference type="SAM" id="MobiDB-lite"/>
    </source>
</evidence>